<keyword evidence="2" id="KW-0472">Membrane</keyword>
<evidence type="ECO:0000313" key="3">
    <source>
        <dbReference type="EMBL" id="NKY53609.1"/>
    </source>
</evidence>
<evidence type="ECO:0000313" key="4">
    <source>
        <dbReference type="Proteomes" id="UP000565711"/>
    </source>
</evidence>
<evidence type="ECO:0000256" key="2">
    <source>
        <dbReference type="SAM" id="Phobius"/>
    </source>
</evidence>
<sequence length="808" mass="82878">MTPASPSEPTARQIVVDRRTARVAVRPVVAARYALRHRFSGQQVRARPGRRTTAVGWVTVTGARDDSDTTGASPDSESGVRPGTSDAPENASPHGQDRTAAVEPGAAPAPRPTRSLNRGHVPGKSDQDSSAPVPPLSGQGRERLTAGASTGWAWVPVLYSLVLSLLVLGPLLGSGYLLLRDAVSTPRSYATDAALGLGDAAPRAVPQDVLLAALTHVVDGGVVVKAILVLALTAAGWGAARLARALLGVSLAPQLVAATIAIWNPYVGERLLQGHWSLLAGYAALPWTVLAAQRLRIGARRAPADRNTATDAAGTSSPPTGAGAPTDSPPAKLPATATGANSTATRSVVASSASAARTARPWLILGGVLAAAGLTPTGSLLAGLIAVLVVGRRNLLGTVGVWILSASPWLVATALSGGAAEASDPAGVAAFSARAEPGLATLGSLAGLGGIWNSAAVPGSRTTLFAVLSTAVLLVIVLCGIRAVGAAGDPATRRTRRVLLILAGVAIVLPALGATAWGISTGEFLMEQLPGAGLLRDTQKYVALAMPAFAVCGAAGCRALATIRRDRRETPHPPSGDATEPFRDSPEPAERETSDGPPGRQALIAAGFMAALLLTLPDLAWGVGGALRPVHYPAGWERVAEKVNGPGDVAVLPAGMFRVFPYSGRVPVLDPAPRMLRSDVLQTGVLPVRGQVVEGEGARAQQVENLLLRGADPDELAAQGVGWLLLERRTPGALGDSERTVAQLIPVHSDDDLSLYRIPHAREVAKASTADRAMALAAHALWALMIAAGIGATFSGAGRDRLRHPAAR</sequence>
<accession>A0A846YA24</accession>
<organism evidence="3 4">
    <name type="scientific">Nocardia vermiculata</name>
    <dbReference type="NCBI Taxonomy" id="257274"/>
    <lineage>
        <taxon>Bacteria</taxon>
        <taxon>Bacillati</taxon>
        <taxon>Actinomycetota</taxon>
        <taxon>Actinomycetes</taxon>
        <taxon>Mycobacteriales</taxon>
        <taxon>Nocardiaceae</taxon>
        <taxon>Nocardia</taxon>
    </lineage>
</organism>
<feature type="compositionally biased region" description="Polar residues" evidence="1">
    <location>
        <begin position="307"/>
        <end position="319"/>
    </location>
</feature>
<feature type="compositionally biased region" description="Basic and acidic residues" evidence="1">
    <location>
        <begin position="580"/>
        <end position="594"/>
    </location>
</feature>
<feature type="region of interest" description="Disordered" evidence="1">
    <location>
        <begin position="302"/>
        <end position="340"/>
    </location>
</feature>
<dbReference type="AlphaFoldDB" id="A0A846YA24"/>
<evidence type="ECO:0000256" key="1">
    <source>
        <dbReference type="SAM" id="MobiDB-lite"/>
    </source>
</evidence>
<feature type="transmembrane region" description="Helical" evidence="2">
    <location>
        <begin position="209"/>
        <end position="233"/>
    </location>
</feature>
<feature type="transmembrane region" description="Helical" evidence="2">
    <location>
        <begin position="245"/>
        <end position="263"/>
    </location>
</feature>
<dbReference type="EMBL" id="JAAXOP010000019">
    <property type="protein sequence ID" value="NKY53609.1"/>
    <property type="molecule type" value="Genomic_DNA"/>
</dbReference>
<feature type="transmembrane region" description="Helical" evidence="2">
    <location>
        <begin position="540"/>
        <end position="561"/>
    </location>
</feature>
<keyword evidence="2" id="KW-0812">Transmembrane</keyword>
<feature type="transmembrane region" description="Helical" evidence="2">
    <location>
        <begin position="773"/>
        <end position="794"/>
    </location>
</feature>
<keyword evidence="2" id="KW-1133">Transmembrane helix</keyword>
<proteinExistence type="predicted"/>
<protein>
    <recommendedName>
        <fullName evidence="5">Transmembrane protein</fullName>
    </recommendedName>
</protein>
<gene>
    <name evidence="3" type="ORF">HGA08_25775</name>
</gene>
<comment type="caution">
    <text evidence="3">The sequence shown here is derived from an EMBL/GenBank/DDBJ whole genome shotgun (WGS) entry which is preliminary data.</text>
</comment>
<dbReference type="RefSeq" id="WP_084475208.1">
    <property type="nucleotide sequence ID" value="NZ_JAAXOP010000019.1"/>
</dbReference>
<keyword evidence="4" id="KW-1185">Reference proteome</keyword>
<reference evidence="3 4" key="1">
    <citation type="submission" date="2020-04" db="EMBL/GenBank/DDBJ databases">
        <title>MicrobeNet Type strains.</title>
        <authorList>
            <person name="Nicholson A.C."/>
        </authorList>
    </citation>
    <scope>NUCLEOTIDE SEQUENCE [LARGE SCALE GENOMIC DNA]</scope>
    <source>
        <strain evidence="3 4">JCM 12354</strain>
    </source>
</reference>
<feature type="transmembrane region" description="Helical" evidence="2">
    <location>
        <begin position="498"/>
        <end position="520"/>
    </location>
</feature>
<feature type="transmembrane region" description="Helical" evidence="2">
    <location>
        <begin position="395"/>
        <end position="417"/>
    </location>
</feature>
<name>A0A846YA24_9NOCA</name>
<feature type="region of interest" description="Disordered" evidence="1">
    <location>
        <begin position="41"/>
        <end position="142"/>
    </location>
</feature>
<dbReference type="Proteomes" id="UP000565711">
    <property type="component" value="Unassembled WGS sequence"/>
</dbReference>
<feature type="transmembrane region" description="Helical" evidence="2">
    <location>
        <begin position="362"/>
        <end position="389"/>
    </location>
</feature>
<feature type="transmembrane region" description="Helical" evidence="2">
    <location>
        <begin position="151"/>
        <end position="179"/>
    </location>
</feature>
<evidence type="ECO:0008006" key="5">
    <source>
        <dbReference type="Google" id="ProtNLM"/>
    </source>
</evidence>
<feature type="transmembrane region" description="Helical" evidence="2">
    <location>
        <begin position="463"/>
        <end position="486"/>
    </location>
</feature>
<feature type="compositionally biased region" description="Low complexity" evidence="1">
    <location>
        <begin position="51"/>
        <end position="62"/>
    </location>
</feature>
<feature type="region of interest" description="Disordered" evidence="1">
    <location>
        <begin position="565"/>
        <end position="600"/>
    </location>
</feature>